<evidence type="ECO:0000256" key="3">
    <source>
        <dbReference type="ARBA" id="ARBA00022490"/>
    </source>
</evidence>
<protein>
    <submittedName>
        <fullName evidence="9">Cell division initiation protein</fullName>
    </submittedName>
</protein>
<comment type="subcellular location">
    <subcellularLocation>
        <location evidence="1">Cytoplasm</location>
    </subcellularLocation>
</comment>
<evidence type="ECO:0000313" key="10">
    <source>
        <dbReference type="Proteomes" id="UP000248882"/>
    </source>
</evidence>
<keyword evidence="4 9" id="KW-0132">Cell division</keyword>
<evidence type="ECO:0000313" key="9">
    <source>
        <dbReference type="EMBL" id="PZX51392.1"/>
    </source>
</evidence>
<feature type="compositionally biased region" description="Acidic residues" evidence="8">
    <location>
        <begin position="267"/>
        <end position="286"/>
    </location>
</feature>
<gene>
    <name evidence="9" type="ORF">LV85_02336</name>
</gene>
<dbReference type="RefSeq" id="WP_111319542.1">
    <property type="nucleotide sequence ID" value="NZ_QKZT01000009.1"/>
</dbReference>
<dbReference type="PANTHER" id="PTHR35794">
    <property type="entry name" value="CELL DIVISION PROTEIN DIVIVA"/>
    <property type="match status" value="1"/>
</dbReference>
<dbReference type="GO" id="GO:0051301">
    <property type="term" value="P:cell division"/>
    <property type="evidence" value="ECO:0007669"/>
    <property type="project" value="UniProtKB-KW"/>
</dbReference>
<evidence type="ECO:0000256" key="1">
    <source>
        <dbReference type="ARBA" id="ARBA00004496"/>
    </source>
</evidence>
<keyword evidence="5 7" id="KW-0175">Coiled coil</keyword>
<dbReference type="EMBL" id="QKZT01000009">
    <property type="protein sequence ID" value="PZX51392.1"/>
    <property type="molecule type" value="Genomic_DNA"/>
</dbReference>
<dbReference type="InterPro" id="IPR007793">
    <property type="entry name" value="DivIVA_fam"/>
</dbReference>
<evidence type="ECO:0000256" key="8">
    <source>
        <dbReference type="SAM" id="MobiDB-lite"/>
    </source>
</evidence>
<feature type="coiled-coil region" evidence="7">
    <location>
        <begin position="29"/>
        <end position="113"/>
    </location>
</feature>
<dbReference type="Pfam" id="PF05103">
    <property type="entry name" value="DivIVA"/>
    <property type="match status" value="1"/>
</dbReference>
<sequence>MKITPAAIRQKTFEVGFRGYEKKEVTTFLDEISEVVDALHKENMELKTKLQNTEAEAKRLKDVEESLFRTLKTAEDTGAAIIVEANEAADLIISEANETADNATKHIDQMVADSKKQAQEQAAALIGAAETKAKETIVELRESMQGLVRSYEGLAEQREGMVKSLKRIAQDSLNQIELSEAHFSRIDAKAHARAIDELSRSQTFTFANLENLGYETEEPIADKIEDSPVAEKEIIEEQAEESTPDLEIEINEQEREELEMEDTKMELEDEALEEDIEELEEEIEEREEVKQKPIAESIKPQATQAKHKDEPKNESGSFFDQFD</sequence>
<dbReference type="GO" id="GO:0005737">
    <property type="term" value="C:cytoplasm"/>
    <property type="evidence" value="ECO:0007669"/>
    <property type="project" value="UniProtKB-SubCell"/>
</dbReference>
<dbReference type="Proteomes" id="UP000248882">
    <property type="component" value="Unassembled WGS sequence"/>
</dbReference>
<dbReference type="AlphaFoldDB" id="A0A2W7SL40"/>
<accession>A0A2W7SL40</accession>
<comment type="similarity">
    <text evidence="2">Belongs to the DivIVA family.</text>
</comment>
<dbReference type="Gene3D" id="6.10.250.660">
    <property type="match status" value="1"/>
</dbReference>
<reference evidence="9 10" key="1">
    <citation type="submission" date="2018-06" db="EMBL/GenBank/DDBJ databases">
        <title>Genomic Encyclopedia of Archaeal and Bacterial Type Strains, Phase II (KMG-II): from individual species to whole genera.</title>
        <authorList>
            <person name="Goeker M."/>
        </authorList>
    </citation>
    <scope>NUCLEOTIDE SEQUENCE [LARGE SCALE GENOMIC DNA]</scope>
    <source>
        <strain evidence="9 10">DSM 19830</strain>
    </source>
</reference>
<feature type="region of interest" description="Disordered" evidence="8">
    <location>
        <begin position="236"/>
        <end position="323"/>
    </location>
</feature>
<comment type="caution">
    <text evidence="9">The sequence shown here is derived from an EMBL/GenBank/DDBJ whole genome shotgun (WGS) entry which is preliminary data.</text>
</comment>
<proteinExistence type="inferred from homology"/>
<evidence type="ECO:0000256" key="6">
    <source>
        <dbReference type="ARBA" id="ARBA00023306"/>
    </source>
</evidence>
<organism evidence="9 10">
    <name type="scientific">Algoriphagus chordae</name>
    <dbReference type="NCBI Taxonomy" id="237019"/>
    <lineage>
        <taxon>Bacteria</taxon>
        <taxon>Pseudomonadati</taxon>
        <taxon>Bacteroidota</taxon>
        <taxon>Cytophagia</taxon>
        <taxon>Cytophagales</taxon>
        <taxon>Cyclobacteriaceae</taxon>
        <taxon>Algoriphagus</taxon>
    </lineage>
</organism>
<evidence type="ECO:0000256" key="5">
    <source>
        <dbReference type="ARBA" id="ARBA00023054"/>
    </source>
</evidence>
<evidence type="ECO:0000256" key="2">
    <source>
        <dbReference type="ARBA" id="ARBA00009008"/>
    </source>
</evidence>
<name>A0A2W7SL40_9BACT</name>
<keyword evidence="6" id="KW-0131">Cell cycle</keyword>
<evidence type="ECO:0000256" key="4">
    <source>
        <dbReference type="ARBA" id="ARBA00022618"/>
    </source>
</evidence>
<dbReference type="InterPro" id="IPR019933">
    <property type="entry name" value="DivIVA_domain"/>
</dbReference>
<keyword evidence="3" id="KW-0963">Cytoplasm</keyword>
<evidence type="ECO:0000256" key="7">
    <source>
        <dbReference type="SAM" id="Coils"/>
    </source>
</evidence>
<dbReference type="OrthoDB" id="9815492at2"/>
<feature type="compositionally biased region" description="Acidic residues" evidence="8">
    <location>
        <begin position="236"/>
        <end position="260"/>
    </location>
</feature>
<keyword evidence="10" id="KW-1185">Reference proteome</keyword>
<feature type="compositionally biased region" description="Polar residues" evidence="8">
    <location>
        <begin position="314"/>
        <end position="323"/>
    </location>
</feature>
<dbReference type="NCBIfam" id="TIGR03544">
    <property type="entry name" value="DivI1A_domain"/>
    <property type="match status" value="1"/>
</dbReference>
<dbReference type="PANTHER" id="PTHR35794:SF2">
    <property type="entry name" value="CELL DIVISION PROTEIN DIVIVA"/>
    <property type="match status" value="1"/>
</dbReference>